<protein>
    <submittedName>
        <fullName evidence="2">Uncharacterized protein</fullName>
    </submittedName>
</protein>
<feature type="region of interest" description="Disordered" evidence="1">
    <location>
        <begin position="58"/>
        <end position="77"/>
    </location>
</feature>
<name>A0ABU0JII0_9HYPH</name>
<proteinExistence type="predicted"/>
<keyword evidence="3" id="KW-1185">Reference proteome</keyword>
<comment type="caution">
    <text evidence="2">The sequence shown here is derived from an EMBL/GenBank/DDBJ whole genome shotgun (WGS) entry which is preliminary data.</text>
</comment>
<dbReference type="EMBL" id="JAUSVX010000020">
    <property type="protein sequence ID" value="MDQ0474084.1"/>
    <property type="molecule type" value="Genomic_DNA"/>
</dbReference>
<reference evidence="2 3" key="1">
    <citation type="submission" date="2023-07" db="EMBL/GenBank/DDBJ databases">
        <title>Genomic Encyclopedia of Type Strains, Phase IV (KMG-IV): sequencing the most valuable type-strain genomes for metagenomic binning, comparative biology and taxonomic classification.</title>
        <authorList>
            <person name="Goeker M."/>
        </authorList>
    </citation>
    <scope>NUCLEOTIDE SEQUENCE [LARGE SCALE GENOMIC DNA]</scope>
    <source>
        <strain evidence="2 3">DSM 19619</strain>
    </source>
</reference>
<evidence type="ECO:0000313" key="2">
    <source>
        <dbReference type="EMBL" id="MDQ0474084.1"/>
    </source>
</evidence>
<evidence type="ECO:0000313" key="3">
    <source>
        <dbReference type="Proteomes" id="UP001242480"/>
    </source>
</evidence>
<gene>
    <name evidence="2" type="ORF">QO011_007123</name>
</gene>
<organism evidence="2 3">
    <name type="scientific">Labrys wisconsinensis</name>
    <dbReference type="NCBI Taxonomy" id="425677"/>
    <lineage>
        <taxon>Bacteria</taxon>
        <taxon>Pseudomonadati</taxon>
        <taxon>Pseudomonadota</taxon>
        <taxon>Alphaproteobacteria</taxon>
        <taxon>Hyphomicrobiales</taxon>
        <taxon>Xanthobacteraceae</taxon>
        <taxon>Labrys</taxon>
    </lineage>
</organism>
<evidence type="ECO:0000256" key="1">
    <source>
        <dbReference type="SAM" id="MobiDB-lite"/>
    </source>
</evidence>
<sequence length="77" mass="7740">MSPQEKMQDRRIVAGAVGDGLASRHEALLQAPLPAAMAALLARLAAVEPPGARCGANVVPAGSDGGRLIGSASNQRP</sequence>
<dbReference type="Proteomes" id="UP001242480">
    <property type="component" value="Unassembled WGS sequence"/>
</dbReference>
<dbReference type="RefSeq" id="WP_307283114.1">
    <property type="nucleotide sequence ID" value="NZ_JAUSVX010000020.1"/>
</dbReference>
<accession>A0ABU0JII0</accession>